<organism evidence="1 2">
    <name type="scientific">Vallitalea maricola</name>
    <dbReference type="NCBI Taxonomy" id="3074433"/>
    <lineage>
        <taxon>Bacteria</taxon>
        <taxon>Bacillati</taxon>
        <taxon>Bacillota</taxon>
        <taxon>Clostridia</taxon>
        <taxon>Lachnospirales</taxon>
        <taxon>Vallitaleaceae</taxon>
        <taxon>Vallitalea</taxon>
    </lineage>
</organism>
<keyword evidence="2" id="KW-1185">Reference proteome</keyword>
<accession>A0ACB5UI67</accession>
<reference evidence="1" key="1">
    <citation type="submission" date="2023-09" db="EMBL/GenBank/DDBJ databases">
        <title>Vallitalea sediminicola and Vallitalea maricola sp. nov., anaerobic bacteria isolated from marine sediment.</title>
        <authorList>
            <person name="Hirano S."/>
            <person name="Maeda A."/>
            <person name="Terahara T."/>
            <person name="Mori K."/>
            <person name="Hamada M."/>
            <person name="Matsumoto R."/>
            <person name="Kobayashi T."/>
        </authorList>
    </citation>
    <scope>NUCLEOTIDE SEQUENCE</scope>
    <source>
        <strain evidence="1">AN17-2</strain>
    </source>
</reference>
<sequence length="240" mass="27188">MNKLKTIIQYECTTSFKYIWYFYAIQYSIVTLITLIIGISTGSFEDLGTNALEMNTLIYIGILGVLGFKEDFKMLIQNGFTRKYIFTASLTMFAFISGIMALFDTIMGNVIHYLQHNYLSLYSSIYGYGNVLVNWLWLFLAYMLICTLLYLGVLVINKIGKTLSIYLTVILGGAVLLIVALFRFVLSSEVVNNIVALMLKAFGFMRNGTINYFFPVLTLLVLVGVLGISSYAVIRRTELR</sequence>
<protein>
    <submittedName>
        <fullName evidence="1">ABC transporter permease</fullName>
    </submittedName>
</protein>
<gene>
    <name evidence="1" type="ORF">AN2V17_16780</name>
</gene>
<evidence type="ECO:0000313" key="2">
    <source>
        <dbReference type="Proteomes" id="UP001374599"/>
    </source>
</evidence>
<name>A0ACB5UI67_9FIRM</name>
<evidence type="ECO:0000313" key="1">
    <source>
        <dbReference type="EMBL" id="GMQ62446.1"/>
    </source>
</evidence>
<proteinExistence type="predicted"/>
<comment type="caution">
    <text evidence="1">The sequence shown here is derived from an EMBL/GenBank/DDBJ whole genome shotgun (WGS) entry which is preliminary data.</text>
</comment>
<dbReference type="EMBL" id="BTPU01000025">
    <property type="protein sequence ID" value="GMQ62446.1"/>
    <property type="molecule type" value="Genomic_DNA"/>
</dbReference>
<dbReference type="Proteomes" id="UP001374599">
    <property type="component" value="Unassembled WGS sequence"/>
</dbReference>